<keyword evidence="2" id="KW-1185">Reference proteome</keyword>
<proteinExistence type="predicted"/>
<gene>
    <name evidence="1" type="ORF">Y717_14750</name>
</gene>
<dbReference type="EMBL" id="AZSP01000144">
    <property type="protein sequence ID" value="PVE11301.1"/>
    <property type="molecule type" value="Genomic_DNA"/>
</dbReference>
<comment type="caution">
    <text evidence="1">The sequence shown here is derived from an EMBL/GenBank/DDBJ whole genome shotgun (WGS) entry which is preliminary data.</text>
</comment>
<evidence type="ECO:0000313" key="1">
    <source>
        <dbReference type="EMBL" id="PVE11301.1"/>
    </source>
</evidence>
<dbReference type="Proteomes" id="UP000245992">
    <property type="component" value="Unassembled WGS sequence"/>
</dbReference>
<name>A0A2T7T877_9ACTN</name>
<evidence type="ECO:0000313" key="2">
    <source>
        <dbReference type="Proteomes" id="UP000245992"/>
    </source>
</evidence>
<dbReference type="STRING" id="1440053.GCA_000718095_05114"/>
<dbReference type="RefSeq" id="WP_030354099.1">
    <property type="nucleotide sequence ID" value="NZ_AZSP01000144.1"/>
</dbReference>
<dbReference type="AlphaFoldDB" id="A0A2T7T877"/>
<protein>
    <submittedName>
        <fullName evidence="1">Uncharacterized protein</fullName>
    </submittedName>
</protein>
<dbReference type="OrthoDB" id="4222865at2"/>
<reference evidence="1 2" key="1">
    <citation type="submission" date="2013-12" db="EMBL/GenBank/DDBJ databases">
        <title>Annotated genome of Streptomyces scopuliridis.</title>
        <authorList>
            <person name="Olson J.B."/>
        </authorList>
    </citation>
    <scope>NUCLEOTIDE SEQUENCE [LARGE SCALE GENOMIC DNA]</scope>
    <source>
        <strain evidence="1 2">RB72</strain>
    </source>
</reference>
<accession>A0A2T7T877</accession>
<organism evidence="1 2">
    <name type="scientific">Streptomyces scopuliridis RB72</name>
    <dbReference type="NCBI Taxonomy" id="1440053"/>
    <lineage>
        <taxon>Bacteria</taxon>
        <taxon>Bacillati</taxon>
        <taxon>Actinomycetota</taxon>
        <taxon>Actinomycetes</taxon>
        <taxon>Kitasatosporales</taxon>
        <taxon>Streptomycetaceae</taxon>
        <taxon>Streptomyces</taxon>
    </lineage>
</organism>
<sequence length="131" mass="13960">MTVQPDGSAPARRTAALCALLGSSDQVRRLPEIQAAAQRALTALLAGADATVLAACYDDLDHVLRRAGDARGLLNESRGATTPGVATHIKVAVCPGPARCSRLERARDLLPAPHCAVHNTRMHKRRLRPDE</sequence>